<dbReference type="GO" id="GO:0003677">
    <property type="term" value="F:DNA binding"/>
    <property type="evidence" value="ECO:0007669"/>
    <property type="project" value="InterPro"/>
</dbReference>
<dbReference type="InterPro" id="IPR010982">
    <property type="entry name" value="Lambda_DNA-bd_dom_sf"/>
</dbReference>
<name>A0A1N7N1E8_9RHOB</name>
<organism evidence="2 3">
    <name type="scientific">Phaeovulum vinaykumarii</name>
    <dbReference type="NCBI Taxonomy" id="407234"/>
    <lineage>
        <taxon>Bacteria</taxon>
        <taxon>Pseudomonadati</taxon>
        <taxon>Pseudomonadota</taxon>
        <taxon>Alphaproteobacteria</taxon>
        <taxon>Rhodobacterales</taxon>
        <taxon>Paracoccaceae</taxon>
        <taxon>Phaeovulum</taxon>
    </lineage>
</organism>
<evidence type="ECO:0000313" key="3">
    <source>
        <dbReference type="Proteomes" id="UP000186098"/>
    </source>
</evidence>
<accession>A0A1N7N1E8</accession>
<dbReference type="EMBL" id="FTOM01000013">
    <property type="protein sequence ID" value="SIS92162.1"/>
    <property type="molecule type" value="Genomic_DNA"/>
</dbReference>
<reference evidence="3" key="1">
    <citation type="submission" date="2017-01" db="EMBL/GenBank/DDBJ databases">
        <authorList>
            <person name="Varghese N."/>
            <person name="Submissions S."/>
        </authorList>
    </citation>
    <scope>NUCLEOTIDE SEQUENCE [LARGE SCALE GENOMIC DNA]</scope>
    <source>
        <strain evidence="3">DSM 18714</strain>
    </source>
</reference>
<proteinExistence type="predicted"/>
<dbReference type="InterPro" id="IPR001387">
    <property type="entry name" value="Cro/C1-type_HTH"/>
</dbReference>
<feature type="domain" description="HTH cro/C1-type" evidence="1">
    <location>
        <begin position="10"/>
        <end position="71"/>
    </location>
</feature>
<dbReference type="CDD" id="cd00093">
    <property type="entry name" value="HTH_XRE"/>
    <property type="match status" value="1"/>
</dbReference>
<keyword evidence="3" id="KW-1185">Reference proteome</keyword>
<dbReference type="PROSITE" id="PS50943">
    <property type="entry name" value="HTH_CROC1"/>
    <property type="match status" value="1"/>
</dbReference>
<dbReference type="SMART" id="SM00530">
    <property type="entry name" value="HTH_XRE"/>
    <property type="match status" value="1"/>
</dbReference>
<dbReference type="SUPFAM" id="SSF47413">
    <property type="entry name" value="lambda repressor-like DNA-binding domains"/>
    <property type="match status" value="1"/>
</dbReference>
<dbReference type="STRING" id="407234.SAMN05421795_11340"/>
<sequence>MTTMIHPAALKYYRDEKRWTQEQLADATKGKNRVSLPTIKRIERTKSAFHRAEDRVAEGLAKALGVTADALSKPPNNQAEREASLKQFGYRPLRTMVDAETALAFNMVQQIYGIPVHSQIVMAPLFAALLAEGSLSWRRERVAEIEEAADRLMSLGGGHFAFANSAYLAQEGADQERRCIEKRDLFGRDIPDGVYDFGYDPSRNNPFADFLKHFASKVGAETVSFDGLWSTSSWKTSEGMPEYRIGSEMISDLTGDDPDAEYALLRGYAKVKDIPTDLLGEDHLDDRISWIVGRIPEAELEKRRSERAARLSLTDDLDLDSLLAMLGTDDAKENDDE</sequence>
<dbReference type="Proteomes" id="UP000186098">
    <property type="component" value="Unassembled WGS sequence"/>
</dbReference>
<gene>
    <name evidence="2" type="ORF">SAMN05421795_11340</name>
</gene>
<evidence type="ECO:0000259" key="1">
    <source>
        <dbReference type="PROSITE" id="PS50943"/>
    </source>
</evidence>
<dbReference type="AlphaFoldDB" id="A0A1N7N1E8"/>
<dbReference type="OrthoDB" id="7862225at2"/>
<dbReference type="RefSeq" id="WP_076367834.1">
    <property type="nucleotide sequence ID" value="NZ_FTOM01000013.1"/>
</dbReference>
<dbReference type="Gene3D" id="1.10.260.40">
    <property type="entry name" value="lambda repressor-like DNA-binding domains"/>
    <property type="match status" value="1"/>
</dbReference>
<protein>
    <submittedName>
        <fullName evidence="2">Helix-turn-helix</fullName>
    </submittedName>
</protein>
<evidence type="ECO:0000313" key="2">
    <source>
        <dbReference type="EMBL" id="SIS92162.1"/>
    </source>
</evidence>